<reference evidence="2" key="1">
    <citation type="journal article" date="2014" name="Int. J. Syst. Evol. Microbiol.">
        <title>Complete genome sequence of Corynebacterium casei LMG S-19264T (=DSM 44701T), isolated from a smear-ripened cheese.</title>
        <authorList>
            <consortium name="US DOE Joint Genome Institute (JGI-PGF)"/>
            <person name="Walter F."/>
            <person name="Albersmeier A."/>
            <person name="Kalinowski J."/>
            <person name="Ruckert C."/>
        </authorList>
    </citation>
    <scope>NUCLEOTIDE SEQUENCE</scope>
    <source>
        <strain evidence="2">JCM 4059</strain>
    </source>
</reference>
<feature type="transmembrane region" description="Helical" evidence="1">
    <location>
        <begin position="215"/>
        <end position="239"/>
    </location>
</feature>
<evidence type="ECO:0000313" key="3">
    <source>
        <dbReference type="Proteomes" id="UP000638313"/>
    </source>
</evidence>
<gene>
    <name evidence="2" type="ORF">GCM10010218_32890</name>
</gene>
<comment type="caution">
    <text evidence="2">The sequence shown here is derived from an EMBL/GenBank/DDBJ whole genome shotgun (WGS) entry which is preliminary data.</text>
</comment>
<evidence type="ECO:0000313" key="2">
    <source>
        <dbReference type="EMBL" id="GHF48824.1"/>
    </source>
</evidence>
<keyword evidence="1" id="KW-1133">Transmembrane helix</keyword>
<proteinExistence type="predicted"/>
<accession>A0A919ECD7</accession>
<dbReference type="Proteomes" id="UP000638313">
    <property type="component" value="Unassembled WGS sequence"/>
</dbReference>
<feature type="transmembrane region" description="Helical" evidence="1">
    <location>
        <begin position="147"/>
        <end position="170"/>
    </location>
</feature>
<feature type="transmembrane region" description="Helical" evidence="1">
    <location>
        <begin position="191"/>
        <end position="209"/>
    </location>
</feature>
<keyword evidence="1" id="KW-0472">Membrane</keyword>
<protein>
    <submittedName>
        <fullName evidence="2">Uncharacterized protein</fullName>
    </submittedName>
</protein>
<evidence type="ECO:0000256" key="1">
    <source>
        <dbReference type="SAM" id="Phobius"/>
    </source>
</evidence>
<feature type="transmembrane region" description="Helical" evidence="1">
    <location>
        <begin position="251"/>
        <end position="274"/>
    </location>
</feature>
<name>A0A919ECD7_9ACTN</name>
<keyword evidence="3" id="KW-1185">Reference proteome</keyword>
<sequence length="314" mass="34679">MVYGGPDPFQPYQPPAPPPPLWPPYGGPMPHVPPAPPMPLWRRMREDEWPTLRELVGYVRRLNGCLIVVLLFTLGPFLMSVPVLYPLARSARRQARRVFPASGHQRIHDPDVVRIQKARAWVAAGMSFLLLVAYGRPDDWDQAEQQFFLRLVITPWLLLVSAPVVVAVLLRYVPPAERAAMRGRLRPAVRSAAQYFGAFTGAVALMYVAQLTQGVVLFVVLLPVVWALFFVLFATSVVVRTAFRAAEVHAVLPALLTGVLVWEFAGIGLLTGGMPPGPPLVQVCTVLGGPASVTAVAWFEVRRLRTRYGVTLRG</sequence>
<feature type="transmembrane region" description="Helical" evidence="1">
    <location>
        <begin position="66"/>
        <end position="87"/>
    </location>
</feature>
<organism evidence="2 3">
    <name type="scientific">Streptomyces mashuensis</name>
    <dbReference type="NCBI Taxonomy" id="33904"/>
    <lineage>
        <taxon>Bacteria</taxon>
        <taxon>Bacillati</taxon>
        <taxon>Actinomycetota</taxon>
        <taxon>Actinomycetes</taxon>
        <taxon>Kitasatosporales</taxon>
        <taxon>Streptomycetaceae</taxon>
        <taxon>Streptomyces</taxon>
    </lineage>
</organism>
<keyword evidence="1" id="KW-0812">Transmembrane</keyword>
<dbReference type="AlphaFoldDB" id="A0A919ECD7"/>
<feature type="transmembrane region" description="Helical" evidence="1">
    <location>
        <begin position="280"/>
        <end position="299"/>
    </location>
</feature>
<dbReference type="EMBL" id="BNBD01000005">
    <property type="protein sequence ID" value="GHF48824.1"/>
    <property type="molecule type" value="Genomic_DNA"/>
</dbReference>
<feature type="transmembrane region" description="Helical" evidence="1">
    <location>
        <begin position="118"/>
        <end position="135"/>
    </location>
</feature>
<reference evidence="2" key="2">
    <citation type="submission" date="2020-09" db="EMBL/GenBank/DDBJ databases">
        <authorList>
            <person name="Sun Q."/>
            <person name="Ohkuma M."/>
        </authorList>
    </citation>
    <scope>NUCLEOTIDE SEQUENCE</scope>
    <source>
        <strain evidence="2">JCM 4059</strain>
    </source>
</reference>